<name>A0A7K1FM60_9ACTN</name>
<proteinExistence type="predicted"/>
<dbReference type="Gene3D" id="3.40.50.300">
    <property type="entry name" value="P-loop containing nucleotide triphosphate hydrolases"/>
    <property type="match status" value="1"/>
</dbReference>
<sequence length="146" mass="15869">MSIEHDVVSNPMARWAQADDEARPVAKLDRRRVVGDACESPSMMQTENVNGAGARRARISSGIVELDSLTGGGLRPGSVWMVVGPHGCERSMFAAQLAIDAARQHVAHGTGDASRPRRRHRWSDRADEGHQLQLQVQIEHSASGRG</sequence>
<feature type="region of interest" description="Disordered" evidence="1">
    <location>
        <begin position="104"/>
        <end position="146"/>
    </location>
</feature>
<accession>A0A7K1FM60</accession>
<dbReference type="InterPro" id="IPR027417">
    <property type="entry name" value="P-loop_NTPase"/>
</dbReference>
<organism evidence="2 3">
    <name type="scientific">Nakamurella alba</name>
    <dbReference type="NCBI Taxonomy" id="2665158"/>
    <lineage>
        <taxon>Bacteria</taxon>
        <taxon>Bacillati</taxon>
        <taxon>Actinomycetota</taxon>
        <taxon>Actinomycetes</taxon>
        <taxon>Nakamurellales</taxon>
        <taxon>Nakamurellaceae</taxon>
        <taxon>Nakamurella</taxon>
    </lineage>
</organism>
<dbReference type="EMBL" id="WLYK01000005">
    <property type="protein sequence ID" value="MTD15150.1"/>
    <property type="molecule type" value="Genomic_DNA"/>
</dbReference>
<dbReference type="SUPFAM" id="SSF52540">
    <property type="entry name" value="P-loop containing nucleoside triphosphate hydrolases"/>
    <property type="match status" value="1"/>
</dbReference>
<evidence type="ECO:0000256" key="1">
    <source>
        <dbReference type="SAM" id="MobiDB-lite"/>
    </source>
</evidence>
<evidence type="ECO:0000313" key="2">
    <source>
        <dbReference type="EMBL" id="MTD15150.1"/>
    </source>
</evidence>
<protein>
    <submittedName>
        <fullName evidence="2">Uncharacterized protein</fullName>
    </submittedName>
</protein>
<dbReference type="RefSeq" id="WP_154769107.1">
    <property type="nucleotide sequence ID" value="NZ_WLYK01000005.1"/>
</dbReference>
<dbReference type="Proteomes" id="UP000460221">
    <property type="component" value="Unassembled WGS sequence"/>
</dbReference>
<keyword evidence="3" id="KW-1185">Reference proteome</keyword>
<comment type="caution">
    <text evidence="2">The sequence shown here is derived from an EMBL/GenBank/DDBJ whole genome shotgun (WGS) entry which is preliminary data.</text>
</comment>
<gene>
    <name evidence="2" type="ORF">GIS00_14495</name>
</gene>
<evidence type="ECO:0000313" key="3">
    <source>
        <dbReference type="Proteomes" id="UP000460221"/>
    </source>
</evidence>
<dbReference type="AlphaFoldDB" id="A0A7K1FM60"/>
<reference evidence="2 3" key="1">
    <citation type="submission" date="2019-11" db="EMBL/GenBank/DDBJ databases">
        <authorList>
            <person name="Jiang L.-Q."/>
        </authorList>
    </citation>
    <scope>NUCLEOTIDE SEQUENCE [LARGE SCALE GENOMIC DNA]</scope>
    <source>
        <strain evidence="2 3">YIM 132087</strain>
    </source>
</reference>